<dbReference type="GO" id="GO:0004803">
    <property type="term" value="F:transposase activity"/>
    <property type="evidence" value="ECO:0007669"/>
    <property type="project" value="InterPro"/>
</dbReference>
<keyword evidence="3" id="KW-1185">Reference proteome</keyword>
<proteinExistence type="predicted"/>
<dbReference type="NCBIfam" id="NF033573">
    <property type="entry name" value="transpos_IS200"/>
    <property type="match status" value="1"/>
</dbReference>
<name>A0A5K7YCD4_9BACT</name>
<protein>
    <submittedName>
        <fullName evidence="2">IS200/IS605 family transposase</fullName>
    </submittedName>
</protein>
<dbReference type="PANTHER" id="PTHR33360:SF2">
    <property type="entry name" value="TRANSPOSASE FOR INSERTION SEQUENCE ELEMENT IS200"/>
    <property type="match status" value="1"/>
</dbReference>
<reference evidence="2 3" key="1">
    <citation type="submission" date="2019-11" db="EMBL/GenBank/DDBJ databases">
        <title>Comparative genomics of hydrocarbon-degrading Desulfosarcina strains.</title>
        <authorList>
            <person name="Watanabe M."/>
            <person name="Kojima H."/>
            <person name="Fukui M."/>
        </authorList>
    </citation>
    <scope>NUCLEOTIDE SEQUENCE [LARGE SCALE GENOMIC DNA]</scope>
    <source>
        <strain evidence="2 3">PL12</strain>
    </source>
</reference>
<feature type="domain" description="Transposase IS200-like" evidence="1">
    <location>
        <begin position="11"/>
        <end position="130"/>
    </location>
</feature>
<dbReference type="GO" id="GO:0006313">
    <property type="term" value="P:DNA transposition"/>
    <property type="evidence" value="ECO:0007669"/>
    <property type="project" value="InterPro"/>
</dbReference>
<evidence type="ECO:0000259" key="1">
    <source>
        <dbReference type="SMART" id="SM01321"/>
    </source>
</evidence>
<dbReference type="Gene3D" id="3.30.70.1290">
    <property type="entry name" value="Transposase IS200-like"/>
    <property type="match status" value="1"/>
</dbReference>
<dbReference type="RefSeq" id="WP_155315375.1">
    <property type="nucleotide sequence ID" value="NZ_AP021874.1"/>
</dbReference>
<organism evidence="2 3">
    <name type="scientific">Desulfosarcina alkanivorans</name>
    <dbReference type="NCBI Taxonomy" id="571177"/>
    <lineage>
        <taxon>Bacteria</taxon>
        <taxon>Pseudomonadati</taxon>
        <taxon>Thermodesulfobacteriota</taxon>
        <taxon>Desulfobacteria</taxon>
        <taxon>Desulfobacterales</taxon>
        <taxon>Desulfosarcinaceae</taxon>
        <taxon>Desulfosarcina</taxon>
    </lineage>
</organism>
<gene>
    <name evidence="2" type="ORF">DSCA_10120</name>
</gene>
<sequence>MSRFRKLSHTIWHCQYHIVWVPKYRYRVLTGAIKESCEASIHAISGFSSCEVVELNVQPDHVHLIVMVPPKIAISTLMGRLKGQCSMRIFRQFRHLRKQIYWGNHFWFKGYCVDTVGLDADMIRKYVRYQEKKEQLMEQLQLID</sequence>
<dbReference type="EMBL" id="AP021874">
    <property type="protein sequence ID" value="BBO67082.1"/>
    <property type="molecule type" value="Genomic_DNA"/>
</dbReference>
<dbReference type="InterPro" id="IPR036515">
    <property type="entry name" value="Transposase_17_sf"/>
</dbReference>
<evidence type="ECO:0000313" key="2">
    <source>
        <dbReference type="EMBL" id="BBO67082.1"/>
    </source>
</evidence>
<dbReference type="PANTHER" id="PTHR33360">
    <property type="entry name" value="TRANSPOSASE FOR INSERTION SEQUENCE ELEMENT IS200"/>
    <property type="match status" value="1"/>
</dbReference>
<dbReference type="Proteomes" id="UP000427906">
    <property type="component" value="Chromosome"/>
</dbReference>
<dbReference type="SUPFAM" id="SSF143422">
    <property type="entry name" value="Transposase IS200-like"/>
    <property type="match status" value="1"/>
</dbReference>
<dbReference type="AlphaFoldDB" id="A0A5K7YCD4"/>
<dbReference type="InterPro" id="IPR002686">
    <property type="entry name" value="Transposase_17"/>
</dbReference>
<dbReference type="Pfam" id="PF01797">
    <property type="entry name" value="Y1_Tnp"/>
    <property type="match status" value="1"/>
</dbReference>
<dbReference type="KEGG" id="dalk:DSCA_10120"/>
<dbReference type="GO" id="GO:0003677">
    <property type="term" value="F:DNA binding"/>
    <property type="evidence" value="ECO:0007669"/>
    <property type="project" value="InterPro"/>
</dbReference>
<dbReference type="OrthoDB" id="9798161at2"/>
<evidence type="ECO:0000313" key="3">
    <source>
        <dbReference type="Proteomes" id="UP000427906"/>
    </source>
</evidence>
<dbReference type="SMART" id="SM01321">
    <property type="entry name" value="Y1_Tnp"/>
    <property type="match status" value="1"/>
</dbReference>
<accession>A0A5K7YCD4</accession>